<dbReference type="AlphaFoldDB" id="A0A848G647"/>
<dbReference type="Pfam" id="PF02311">
    <property type="entry name" value="AraC_binding"/>
    <property type="match status" value="1"/>
</dbReference>
<dbReference type="InterPro" id="IPR003313">
    <property type="entry name" value="AraC-bd"/>
</dbReference>
<dbReference type="InterPro" id="IPR009057">
    <property type="entry name" value="Homeodomain-like_sf"/>
</dbReference>
<dbReference type="SUPFAM" id="SSF51182">
    <property type="entry name" value="RmlC-like cupins"/>
    <property type="match status" value="1"/>
</dbReference>
<evidence type="ECO:0000256" key="3">
    <source>
        <dbReference type="ARBA" id="ARBA00023163"/>
    </source>
</evidence>
<gene>
    <name evidence="5" type="ORF">HHL15_13240</name>
</gene>
<evidence type="ECO:0000256" key="2">
    <source>
        <dbReference type="ARBA" id="ARBA00023125"/>
    </source>
</evidence>
<keyword evidence="3" id="KW-0804">Transcription</keyword>
<dbReference type="InterPro" id="IPR014710">
    <property type="entry name" value="RmlC-like_jellyroll"/>
</dbReference>
<sequence length="294" mass="32336">MSMSMSIPNFSLYGDPAQSAPELFHIEDISSRSRGLDWEIQPHIHKGIYQIVWIADGHARITLDTGRREADGPVAVAIPPGTVHGFSFSPETRGWVLTLGGHGLLDGDLARTGDALRTLFSAPVVLPLARDDSTATRLGTLFEELTASFLTPGLGGSPVLHWLSQAILWHLSQALVRDEAANPRASGHQALFTRFALLVEAHHTEHWPVARYAAQLGMSSPRLNRLTREQCGLTALDMIHERVTREACRQLLYTTEPVTAVAAGLGFDDPAYFCRFIKRRTGLSPSLYRHSQGE</sequence>
<dbReference type="SMART" id="SM00342">
    <property type="entry name" value="HTH_ARAC"/>
    <property type="match status" value="1"/>
</dbReference>
<dbReference type="PANTHER" id="PTHR43280">
    <property type="entry name" value="ARAC-FAMILY TRANSCRIPTIONAL REGULATOR"/>
    <property type="match status" value="1"/>
</dbReference>
<feature type="domain" description="HTH araC/xylS-type" evidence="4">
    <location>
        <begin position="193"/>
        <end position="291"/>
    </location>
</feature>
<protein>
    <submittedName>
        <fullName evidence="5">Helix-turn-helix domain-containing protein</fullName>
    </submittedName>
</protein>
<dbReference type="Gene3D" id="2.60.120.10">
    <property type="entry name" value="Jelly Rolls"/>
    <property type="match status" value="1"/>
</dbReference>
<organism evidence="5 6">
    <name type="scientific">Zoogloea dura</name>
    <dbReference type="NCBI Taxonomy" id="2728840"/>
    <lineage>
        <taxon>Bacteria</taxon>
        <taxon>Pseudomonadati</taxon>
        <taxon>Pseudomonadota</taxon>
        <taxon>Betaproteobacteria</taxon>
        <taxon>Rhodocyclales</taxon>
        <taxon>Zoogloeaceae</taxon>
        <taxon>Zoogloea</taxon>
    </lineage>
</organism>
<keyword evidence="6" id="KW-1185">Reference proteome</keyword>
<name>A0A848G647_9RHOO</name>
<dbReference type="InterPro" id="IPR018060">
    <property type="entry name" value="HTH_AraC"/>
</dbReference>
<dbReference type="RefSeq" id="WP_169146251.1">
    <property type="nucleotide sequence ID" value="NZ_JABBGA010000009.1"/>
</dbReference>
<dbReference type="Gene3D" id="1.10.10.60">
    <property type="entry name" value="Homeodomain-like"/>
    <property type="match status" value="1"/>
</dbReference>
<dbReference type="EMBL" id="JABBGA010000009">
    <property type="protein sequence ID" value="NML26714.1"/>
    <property type="molecule type" value="Genomic_DNA"/>
</dbReference>
<comment type="caution">
    <text evidence="5">The sequence shown here is derived from an EMBL/GenBank/DDBJ whole genome shotgun (WGS) entry which is preliminary data.</text>
</comment>
<evidence type="ECO:0000259" key="4">
    <source>
        <dbReference type="PROSITE" id="PS01124"/>
    </source>
</evidence>
<dbReference type="Pfam" id="PF12833">
    <property type="entry name" value="HTH_18"/>
    <property type="match status" value="1"/>
</dbReference>
<accession>A0A848G647</accession>
<keyword evidence="2" id="KW-0238">DNA-binding</keyword>
<dbReference type="Proteomes" id="UP000580043">
    <property type="component" value="Unassembled WGS sequence"/>
</dbReference>
<evidence type="ECO:0000313" key="5">
    <source>
        <dbReference type="EMBL" id="NML26714.1"/>
    </source>
</evidence>
<reference evidence="5 6" key="1">
    <citation type="submission" date="2020-04" db="EMBL/GenBank/DDBJ databases">
        <title>Zoogloea sp. G-4-1-14 isolated from soil.</title>
        <authorList>
            <person name="Dahal R.H."/>
        </authorList>
    </citation>
    <scope>NUCLEOTIDE SEQUENCE [LARGE SCALE GENOMIC DNA]</scope>
    <source>
        <strain evidence="5 6">G-4-1-14</strain>
    </source>
</reference>
<dbReference type="InterPro" id="IPR011051">
    <property type="entry name" value="RmlC_Cupin_sf"/>
</dbReference>
<keyword evidence="1" id="KW-0805">Transcription regulation</keyword>
<evidence type="ECO:0000256" key="1">
    <source>
        <dbReference type="ARBA" id="ARBA00023015"/>
    </source>
</evidence>
<dbReference type="GO" id="GO:0043565">
    <property type="term" value="F:sequence-specific DNA binding"/>
    <property type="evidence" value="ECO:0007669"/>
    <property type="project" value="InterPro"/>
</dbReference>
<dbReference type="InterPro" id="IPR047264">
    <property type="entry name" value="Cupin_HpaA-like_N"/>
</dbReference>
<dbReference type="CDD" id="cd06999">
    <property type="entry name" value="cupin_HpaA-like_N"/>
    <property type="match status" value="1"/>
</dbReference>
<dbReference type="SUPFAM" id="SSF46689">
    <property type="entry name" value="Homeodomain-like"/>
    <property type="match status" value="1"/>
</dbReference>
<dbReference type="GO" id="GO:0003700">
    <property type="term" value="F:DNA-binding transcription factor activity"/>
    <property type="evidence" value="ECO:0007669"/>
    <property type="project" value="InterPro"/>
</dbReference>
<evidence type="ECO:0000313" key="6">
    <source>
        <dbReference type="Proteomes" id="UP000580043"/>
    </source>
</evidence>
<dbReference type="PROSITE" id="PS01124">
    <property type="entry name" value="HTH_ARAC_FAMILY_2"/>
    <property type="match status" value="1"/>
</dbReference>
<proteinExistence type="predicted"/>
<dbReference type="PANTHER" id="PTHR43280:SF32">
    <property type="entry name" value="TRANSCRIPTIONAL REGULATORY PROTEIN"/>
    <property type="match status" value="1"/>
</dbReference>